<keyword evidence="2" id="KW-0813">Transport</keyword>
<dbReference type="PANTHER" id="PTHR43335:SF4">
    <property type="entry name" value="ABC TRANSPORTER, ATP-BINDING PROTEIN"/>
    <property type="match status" value="1"/>
</dbReference>
<evidence type="ECO:0000256" key="2">
    <source>
        <dbReference type="ARBA" id="ARBA00022448"/>
    </source>
</evidence>
<proteinExistence type="inferred from homology"/>
<evidence type="ECO:0000313" key="7">
    <source>
        <dbReference type="Proteomes" id="UP001074726"/>
    </source>
</evidence>
<feature type="domain" description="ABC transporter" evidence="5">
    <location>
        <begin position="2"/>
        <end position="227"/>
    </location>
</feature>
<keyword evidence="3" id="KW-0547">Nucleotide-binding</keyword>
<dbReference type="Gene3D" id="3.40.50.300">
    <property type="entry name" value="P-loop containing nucleotide triphosphate hydrolases"/>
    <property type="match status" value="1"/>
</dbReference>
<dbReference type="InterPro" id="IPR003593">
    <property type="entry name" value="AAA+_ATPase"/>
</dbReference>
<dbReference type="InterPro" id="IPR027417">
    <property type="entry name" value="P-loop_NTPase"/>
</dbReference>
<dbReference type="Proteomes" id="UP001074726">
    <property type="component" value="Unassembled WGS sequence"/>
</dbReference>
<evidence type="ECO:0000313" key="6">
    <source>
        <dbReference type="EMBL" id="MCY4728566.1"/>
    </source>
</evidence>
<dbReference type="EMBL" id="JAPPUX010000006">
    <property type="protein sequence ID" value="MCY4728566.1"/>
    <property type="molecule type" value="Genomic_DNA"/>
</dbReference>
<dbReference type="GO" id="GO:0005524">
    <property type="term" value="F:ATP binding"/>
    <property type="evidence" value="ECO:0007669"/>
    <property type="project" value="UniProtKB-KW"/>
</dbReference>
<dbReference type="InterPro" id="IPR017871">
    <property type="entry name" value="ABC_transporter-like_CS"/>
</dbReference>
<evidence type="ECO:0000256" key="3">
    <source>
        <dbReference type="ARBA" id="ARBA00022741"/>
    </source>
</evidence>
<dbReference type="RefSeq" id="WP_268113599.1">
    <property type="nucleotide sequence ID" value="NZ_JAPPUX010000006.1"/>
</dbReference>
<dbReference type="PANTHER" id="PTHR43335">
    <property type="entry name" value="ABC TRANSPORTER, ATP-BINDING PROTEIN"/>
    <property type="match status" value="1"/>
</dbReference>
<sequence>MIEIEHLTKRFGSTLAVDDISFTVRPGLVTGFLGPNGAGKSTTMRMVLGLDRPTGGTAHVNGRSFVDLPSPARAVGAMLDAGQVHPRRTAQAHLTALAETIGEGRVRVQQVLDLVGLTDQARRRAGTFSLGMRQRLGIAAALIGDPGIIVLDEPMNGLDPDGIIWVRSLLRRLADEGRTVFVSSHLMGEMAQTAGHLVVVGRGRLVADVPTDRLLSDHASVVRVRGPEPTRLARVLADAGGTVEPAGDSALHVTDLDPAQIARLTLDHRLEVHELVTERRSLEDAFLELTHDATDYRADHTTERTVTP</sequence>
<name>A0ABT4CIE1_9ACTN</name>
<evidence type="ECO:0000259" key="5">
    <source>
        <dbReference type="PROSITE" id="PS50893"/>
    </source>
</evidence>
<keyword evidence="4 6" id="KW-0067">ATP-binding</keyword>
<keyword evidence="7" id="KW-1185">Reference proteome</keyword>
<evidence type="ECO:0000256" key="1">
    <source>
        <dbReference type="ARBA" id="ARBA00005417"/>
    </source>
</evidence>
<dbReference type="Pfam" id="PF00005">
    <property type="entry name" value="ABC_tran"/>
    <property type="match status" value="1"/>
</dbReference>
<gene>
    <name evidence="6" type="ORF">NYO98_19955</name>
</gene>
<reference evidence="6" key="1">
    <citation type="submission" date="2022-08" db="EMBL/GenBank/DDBJ databases">
        <title>Genome sequencing of Nocardioides sp. STR2.</title>
        <authorList>
            <person name="So Y."/>
        </authorList>
    </citation>
    <scope>NUCLEOTIDE SEQUENCE</scope>
    <source>
        <strain evidence="6">STR2</strain>
    </source>
</reference>
<dbReference type="SMART" id="SM00382">
    <property type="entry name" value="AAA"/>
    <property type="match status" value="1"/>
</dbReference>
<evidence type="ECO:0000256" key="4">
    <source>
        <dbReference type="ARBA" id="ARBA00022840"/>
    </source>
</evidence>
<organism evidence="6 7">
    <name type="scientific">Nocardioides pini</name>
    <dbReference type="NCBI Taxonomy" id="2975053"/>
    <lineage>
        <taxon>Bacteria</taxon>
        <taxon>Bacillati</taxon>
        <taxon>Actinomycetota</taxon>
        <taxon>Actinomycetes</taxon>
        <taxon>Propionibacteriales</taxon>
        <taxon>Nocardioidaceae</taxon>
        <taxon>Nocardioides</taxon>
    </lineage>
</organism>
<dbReference type="SUPFAM" id="SSF52540">
    <property type="entry name" value="P-loop containing nucleoside triphosphate hydrolases"/>
    <property type="match status" value="1"/>
</dbReference>
<protein>
    <submittedName>
        <fullName evidence="6">ATP-binding cassette domain-containing protein</fullName>
    </submittedName>
</protein>
<dbReference type="InterPro" id="IPR003439">
    <property type="entry name" value="ABC_transporter-like_ATP-bd"/>
</dbReference>
<dbReference type="PROSITE" id="PS50893">
    <property type="entry name" value="ABC_TRANSPORTER_2"/>
    <property type="match status" value="1"/>
</dbReference>
<comment type="similarity">
    <text evidence="1">Belongs to the ABC transporter superfamily.</text>
</comment>
<dbReference type="PROSITE" id="PS00211">
    <property type="entry name" value="ABC_TRANSPORTER_1"/>
    <property type="match status" value="1"/>
</dbReference>
<comment type="caution">
    <text evidence="6">The sequence shown here is derived from an EMBL/GenBank/DDBJ whole genome shotgun (WGS) entry which is preliminary data.</text>
</comment>
<accession>A0ABT4CIE1</accession>